<feature type="transmembrane region" description="Helical" evidence="1">
    <location>
        <begin position="75"/>
        <end position="96"/>
    </location>
</feature>
<dbReference type="Pfam" id="PF07332">
    <property type="entry name" value="Phage_holin_3_6"/>
    <property type="match status" value="1"/>
</dbReference>
<dbReference type="InterPro" id="IPR009937">
    <property type="entry name" value="Phage_holin_3_6"/>
</dbReference>
<organism evidence="2 3">
    <name type="scientific">Haloflavibacter putidus</name>
    <dbReference type="NCBI Taxonomy" id="2576776"/>
    <lineage>
        <taxon>Bacteria</taxon>
        <taxon>Pseudomonadati</taxon>
        <taxon>Bacteroidota</taxon>
        <taxon>Flavobacteriia</taxon>
        <taxon>Flavobacteriales</taxon>
        <taxon>Flavobacteriaceae</taxon>
        <taxon>Haloflavibacter</taxon>
    </lineage>
</organism>
<evidence type="ECO:0000313" key="3">
    <source>
        <dbReference type="Proteomes" id="UP000317169"/>
    </source>
</evidence>
<comment type="caution">
    <text evidence="2">The sequence shown here is derived from an EMBL/GenBank/DDBJ whole genome shotgun (WGS) entry which is preliminary data.</text>
</comment>
<accession>A0A508A1B2</accession>
<dbReference type="OrthoDB" id="1144182at2"/>
<keyword evidence="1" id="KW-1133">Transmembrane helix</keyword>
<keyword evidence="1" id="KW-0472">Membrane</keyword>
<name>A0A508A1B2_9FLAO</name>
<sequence length="143" mass="16224">MGLSNLTNHINDLNENIQAYVQSMLEYYKLDAFKKITKFSSALIKILLMGSLFFMFLAFISVAGAFLIGNAIGSYTLGFLIMGGIYFLLFLFILLFGRPLIDKIILEKVSALYFTSDQQEEVLDKTLENQTVNNQEKPDDENL</sequence>
<keyword evidence="1" id="KW-0812">Transmembrane</keyword>
<protein>
    <recommendedName>
        <fullName evidence="4">Holin-X, holin superfamily III</fullName>
    </recommendedName>
</protein>
<dbReference type="Proteomes" id="UP000317169">
    <property type="component" value="Unassembled WGS sequence"/>
</dbReference>
<evidence type="ECO:0008006" key="4">
    <source>
        <dbReference type="Google" id="ProtNLM"/>
    </source>
</evidence>
<reference evidence="2 3" key="1">
    <citation type="submission" date="2019-06" db="EMBL/GenBank/DDBJ databases">
        <title>Flavibacter putida gen. nov., sp. nov., a novel marine bacterium of the family Flavobacteriaceae isolated from coastal seawater.</title>
        <authorList>
            <person name="Feng X."/>
        </authorList>
    </citation>
    <scope>NUCLEOTIDE SEQUENCE [LARGE SCALE GENOMIC DNA]</scope>
    <source>
        <strain evidence="2 3">PLHSN227</strain>
    </source>
</reference>
<evidence type="ECO:0000256" key="1">
    <source>
        <dbReference type="SAM" id="Phobius"/>
    </source>
</evidence>
<dbReference type="AlphaFoldDB" id="A0A508A1B2"/>
<evidence type="ECO:0000313" key="2">
    <source>
        <dbReference type="EMBL" id="TQD40725.1"/>
    </source>
</evidence>
<keyword evidence="3" id="KW-1185">Reference proteome</keyword>
<dbReference type="EMBL" id="VIAR01000001">
    <property type="protein sequence ID" value="TQD40725.1"/>
    <property type="molecule type" value="Genomic_DNA"/>
</dbReference>
<gene>
    <name evidence="2" type="ORF">FKR84_01735</name>
</gene>
<feature type="transmembrane region" description="Helical" evidence="1">
    <location>
        <begin position="42"/>
        <end position="69"/>
    </location>
</feature>
<dbReference type="RefSeq" id="WP_141420456.1">
    <property type="nucleotide sequence ID" value="NZ_VIAR01000001.1"/>
</dbReference>
<proteinExistence type="predicted"/>